<keyword evidence="5 6" id="KW-0472">Membrane</keyword>
<reference evidence="7 8" key="1">
    <citation type="submission" date="2016-12" db="EMBL/GenBank/DDBJ databases">
        <authorList>
            <person name="Song W.-J."/>
            <person name="Kurnit D.M."/>
        </authorList>
    </citation>
    <scope>NUCLEOTIDE SEQUENCE [LARGE SCALE GENOMIC DNA]</scope>
    <source>
        <strain evidence="7 8">175</strain>
    </source>
</reference>
<evidence type="ECO:0000256" key="5">
    <source>
        <dbReference type="ARBA" id="ARBA00023136"/>
    </source>
</evidence>
<accession>A0A1Y6CRR3</accession>
<evidence type="ECO:0000256" key="2">
    <source>
        <dbReference type="ARBA" id="ARBA00022475"/>
    </source>
</evidence>
<dbReference type="STRING" id="1760988.SAMN02949497_0597"/>
<dbReference type="Pfam" id="PF03899">
    <property type="entry name" value="ATP-synt_I"/>
    <property type="match status" value="1"/>
</dbReference>
<dbReference type="GO" id="GO:0005886">
    <property type="term" value="C:plasma membrane"/>
    <property type="evidence" value="ECO:0007669"/>
    <property type="project" value="UniProtKB-SubCell"/>
</dbReference>
<keyword evidence="8" id="KW-1185">Reference proteome</keyword>
<name>A0A1Y6CRR3_9GAMM</name>
<evidence type="ECO:0000256" key="3">
    <source>
        <dbReference type="ARBA" id="ARBA00022692"/>
    </source>
</evidence>
<dbReference type="EMBL" id="FXAM01000001">
    <property type="protein sequence ID" value="SMF93319.1"/>
    <property type="molecule type" value="Genomic_DNA"/>
</dbReference>
<evidence type="ECO:0000256" key="1">
    <source>
        <dbReference type="ARBA" id="ARBA00004651"/>
    </source>
</evidence>
<sequence>MGWILRMQLLAVALITLVVWAVWGWMPARSAFLGGMTAFLPNAYFAVKFGSPDSTRTAKDIVKRFYYGETIKLITTAVLFVFIFQLPDIMFAPLFTGFGSVLAVFWFALLARG</sequence>
<protein>
    <submittedName>
        <fullName evidence="7">ATP synthase protein I</fullName>
    </submittedName>
</protein>
<evidence type="ECO:0000313" key="8">
    <source>
        <dbReference type="Proteomes" id="UP000192923"/>
    </source>
</evidence>
<comment type="subcellular location">
    <subcellularLocation>
        <location evidence="1">Cell membrane</location>
        <topology evidence="1">Multi-pass membrane protein</topology>
    </subcellularLocation>
</comment>
<gene>
    <name evidence="7" type="ORF">SAMN02949497_0597</name>
</gene>
<keyword evidence="4 6" id="KW-1133">Transmembrane helix</keyword>
<feature type="transmembrane region" description="Helical" evidence="6">
    <location>
        <begin position="67"/>
        <end position="84"/>
    </location>
</feature>
<evidence type="ECO:0000256" key="6">
    <source>
        <dbReference type="SAM" id="Phobius"/>
    </source>
</evidence>
<keyword evidence="2" id="KW-1003">Cell membrane</keyword>
<feature type="transmembrane region" description="Helical" evidence="6">
    <location>
        <begin position="90"/>
        <end position="111"/>
    </location>
</feature>
<organism evidence="7 8">
    <name type="scientific">Methylomagnum ishizawai</name>
    <dbReference type="NCBI Taxonomy" id="1760988"/>
    <lineage>
        <taxon>Bacteria</taxon>
        <taxon>Pseudomonadati</taxon>
        <taxon>Pseudomonadota</taxon>
        <taxon>Gammaproteobacteria</taxon>
        <taxon>Methylococcales</taxon>
        <taxon>Methylococcaceae</taxon>
        <taxon>Methylomagnum</taxon>
    </lineage>
</organism>
<evidence type="ECO:0000313" key="7">
    <source>
        <dbReference type="EMBL" id="SMF93319.1"/>
    </source>
</evidence>
<dbReference type="AlphaFoldDB" id="A0A1Y6CRR3"/>
<dbReference type="InterPro" id="IPR005598">
    <property type="entry name" value="ATP_synth_I"/>
</dbReference>
<proteinExistence type="predicted"/>
<evidence type="ECO:0000256" key="4">
    <source>
        <dbReference type="ARBA" id="ARBA00022989"/>
    </source>
</evidence>
<keyword evidence="3 6" id="KW-0812">Transmembrane</keyword>
<dbReference type="Proteomes" id="UP000192923">
    <property type="component" value="Unassembled WGS sequence"/>
</dbReference>